<reference evidence="5" key="1">
    <citation type="journal article" date="2021" name="PeerJ">
        <title>Extensive microbial diversity within the chicken gut microbiome revealed by metagenomics and culture.</title>
        <authorList>
            <person name="Gilroy R."/>
            <person name="Ravi A."/>
            <person name="Getino M."/>
            <person name="Pursley I."/>
            <person name="Horton D.L."/>
            <person name="Alikhan N.F."/>
            <person name="Baker D."/>
            <person name="Gharbi K."/>
            <person name="Hall N."/>
            <person name="Watson M."/>
            <person name="Adriaenssens E.M."/>
            <person name="Foster-Nyarko E."/>
            <person name="Jarju S."/>
            <person name="Secka A."/>
            <person name="Antonio M."/>
            <person name="Oren A."/>
            <person name="Chaudhuri R.R."/>
            <person name="La Ragione R."/>
            <person name="Hildebrand F."/>
            <person name="Pallen M.J."/>
        </authorList>
    </citation>
    <scope>NUCLEOTIDE SEQUENCE</scope>
    <source>
        <strain evidence="5">ChiGjej1B1-13045</strain>
    </source>
</reference>
<dbReference type="GO" id="GO:0090563">
    <property type="term" value="F:protein-phosphocysteine-sugar phosphotransferase activity"/>
    <property type="evidence" value="ECO:0007669"/>
    <property type="project" value="TreeGrafter"/>
</dbReference>
<proteinExistence type="predicted"/>
<dbReference type="Proteomes" id="UP000824017">
    <property type="component" value="Unassembled WGS sequence"/>
</dbReference>
<protein>
    <recommendedName>
        <fullName evidence="7">PTS fructose transporter subunit IIC</fullName>
    </recommendedName>
</protein>
<evidence type="ECO:0008006" key="7">
    <source>
        <dbReference type="Google" id="ProtNLM"/>
    </source>
</evidence>
<reference evidence="5" key="2">
    <citation type="submission" date="2021-04" db="EMBL/GenBank/DDBJ databases">
        <authorList>
            <person name="Gilroy R."/>
        </authorList>
    </citation>
    <scope>NUCLEOTIDE SEQUENCE</scope>
    <source>
        <strain evidence="5">ChiGjej1B1-13045</strain>
    </source>
</reference>
<dbReference type="PANTHER" id="PTHR30505:SF0">
    <property type="entry name" value="FRUCTOSE-LIKE PTS SYSTEM EIIBC COMPONENT-RELATED"/>
    <property type="match status" value="1"/>
</dbReference>
<evidence type="ECO:0000256" key="3">
    <source>
        <dbReference type="ARBA" id="ARBA00022683"/>
    </source>
</evidence>
<dbReference type="EMBL" id="DXCD01000248">
    <property type="protein sequence ID" value="HIZ14171.1"/>
    <property type="molecule type" value="Genomic_DNA"/>
</dbReference>
<sequence length="59" mass="6156">LSMFFGCTLRAPHGGIFVLPTIGNPLMYALAILIGSIVGCLVLAALKRPIKDNAAESAE</sequence>
<evidence type="ECO:0000313" key="6">
    <source>
        <dbReference type="Proteomes" id="UP000824017"/>
    </source>
</evidence>
<dbReference type="GO" id="GO:0005886">
    <property type="term" value="C:plasma membrane"/>
    <property type="evidence" value="ECO:0007669"/>
    <property type="project" value="TreeGrafter"/>
</dbReference>
<evidence type="ECO:0000256" key="1">
    <source>
        <dbReference type="ARBA" id="ARBA00022448"/>
    </source>
</evidence>
<feature type="transmembrane region" description="Helical" evidence="4">
    <location>
        <begin position="26"/>
        <end position="46"/>
    </location>
</feature>
<evidence type="ECO:0000256" key="4">
    <source>
        <dbReference type="SAM" id="Phobius"/>
    </source>
</evidence>
<keyword evidence="4" id="KW-1133">Transmembrane helix</keyword>
<keyword evidence="4" id="KW-0472">Membrane</keyword>
<evidence type="ECO:0000313" key="5">
    <source>
        <dbReference type="EMBL" id="HIZ14171.1"/>
    </source>
</evidence>
<feature type="non-terminal residue" evidence="5">
    <location>
        <position position="1"/>
    </location>
</feature>
<accession>A0A9D2DBW1</accession>
<evidence type="ECO:0000256" key="2">
    <source>
        <dbReference type="ARBA" id="ARBA00022597"/>
    </source>
</evidence>
<comment type="caution">
    <text evidence="5">The sequence shown here is derived from an EMBL/GenBank/DDBJ whole genome shotgun (WGS) entry which is preliminary data.</text>
</comment>
<dbReference type="InterPro" id="IPR050864">
    <property type="entry name" value="Bacterial_PTS_Sugar_Transport"/>
</dbReference>
<keyword evidence="4" id="KW-0812">Transmembrane</keyword>
<dbReference type="AlphaFoldDB" id="A0A9D2DBW1"/>
<gene>
    <name evidence="5" type="ORF">H9817_09645</name>
</gene>
<dbReference type="PANTHER" id="PTHR30505">
    <property type="entry name" value="FRUCTOSE-LIKE PERMEASE"/>
    <property type="match status" value="1"/>
</dbReference>
<name>A0A9D2DBW1_9FIRM</name>
<organism evidence="5 6">
    <name type="scientific">Candidatus Mediterraneibacter stercorigallinarum</name>
    <dbReference type="NCBI Taxonomy" id="2838686"/>
    <lineage>
        <taxon>Bacteria</taxon>
        <taxon>Bacillati</taxon>
        <taxon>Bacillota</taxon>
        <taxon>Clostridia</taxon>
        <taxon>Lachnospirales</taxon>
        <taxon>Lachnospiraceae</taxon>
        <taxon>Mediterraneibacter</taxon>
    </lineage>
</organism>
<dbReference type="GO" id="GO:0009401">
    <property type="term" value="P:phosphoenolpyruvate-dependent sugar phosphotransferase system"/>
    <property type="evidence" value="ECO:0007669"/>
    <property type="project" value="UniProtKB-KW"/>
</dbReference>
<keyword evidence="3" id="KW-0598">Phosphotransferase system</keyword>
<keyword evidence="2" id="KW-0762">Sugar transport</keyword>
<keyword evidence="1" id="KW-0813">Transport</keyword>